<evidence type="ECO:0000259" key="2">
    <source>
        <dbReference type="PROSITE" id="PS50883"/>
    </source>
</evidence>
<dbReference type="InterPro" id="IPR000644">
    <property type="entry name" value="CBS_dom"/>
</dbReference>
<comment type="caution">
    <text evidence="4">The sequence shown here is derived from an EMBL/GenBank/DDBJ whole genome shotgun (WGS) entry which is preliminary data.</text>
</comment>
<protein>
    <submittedName>
        <fullName evidence="4">EAL domain-containing protein</fullName>
    </submittedName>
</protein>
<dbReference type="AlphaFoldDB" id="A0A9X3HRK2"/>
<dbReference type="Proteomes" id="UP001155586">
    <property type="component" value="Unassembled WGS sequence"/>
</dbReference>
<dbReference type="PANTHER" id="PTHR33121:SF79">
    <property type="entry name" value="CYCLIC DI-GMP PHOSPHODIESTERASE PDED-RELATED"/>
    <property type="match status" value="1"/>
</dbReference>
<dbReference type="Pfam" id="PF13188">
    <property type="entry name" value="PAS_8"/>
    <property type="match status" value="1"/>
</dbReference>
<dbReference type="SUPFAM" id="SSF55785">
    <property type="entry name" value="PYP-like sensor domain (PAS domain)"/>
    <property type="match status" value="1"/>
</dbReference>
<proteinExistence type="predicted"/>
<dbReference type="Gene3D" id="3.20.20.450">
    <property type="entry name" value="EAL domain"/>
    <property type="match status" value="1"/>
</dbReference>
<dbReference type="GO" id="GO:0071111">
    <property type="term" value="F:cyclic-guanylate-specific phosphodiesterase activity"/>
    <property type="evidence" value="ECO:0007669"/>
    <property type="project" value="InterPro"/>
</dbReference>
<evidence type="ECO:0000313" key="4">
    <source>
        <dbReference type="EMBL" id="MCW8334001.1"/>
    </source>
</evidence>
<dbReference type="SUPFAM" id="SSF141868">
    <property type="entry name" value="EAL domain-like"/>
    <property type="match status" value="1"/>
</dbReference>
<dbReference type="InterPro" id="IPR035965">
    <property type="entry name" value="PAS-like_dom_sf"/>
</dbReference>
<dbReference type="SUPFAM" id="SSF54631">
    <property type="entry name" value="CBS-domain pair"/>
    <property type="match status" value="1"/>
</dbReference>
<dbReference type="PROSITE" id="PS51371">
    <property type="entry name" value="CBS"/>
    <property type="match status" value="1"/>
</dbReference>
<dbReference type="Pfam" id="PF00571">
    <property type="entry name" value="CBS"/>
    <property type="match status" value="1"/>
</dbReference>
<dbReference type="PANTHER" id="PTHR33121">
    <property type="entry name" value="CYCLIC DI-GMP PHOSPHODIESTERASE PDEF"/>
    <property type="match status" value="1"/>
</dbReference>
<organism evidence="4 5">
    <name type="scientific">Vibrio paucivorans</name>
    <dbReference type="NCBI Taxonomy" id="2829489"/>
    <lineage>
        <taxon>Bacteria</taxon>
        <taxon>Pseudomonadati</taxon>
        <taxon>Pseudomonadota</taxon>
        <taxon>Gammaproteobacteria</taxon>
        <taxon>Vibrionales</taxon>
        <taxon>Vibrionaceae</taxon>
        <taxon>Vibrio</taxon>
    </lineage>
</organism>
<dbReference type="InterPro" id="IPR046342">
    <property type="entry name" value="CBS_dom_sf"/>
</dbReference>
<dbReference type="RefSeq" id="WP_265687419.1">
    <property type="nucleotide sequence ID" value="NZ_JAKRRX010000042.1"/>
</dbReference>
<dbReference type="EMBL" id="JAKRRX010000042">
    <property type="protein sequence ID" value="MCW8334001.1"/>
    <property type="molecule type" value="Genomic_DNA"/>
</dbReference>
<dbReference type="CDD" id="cd00130">
    <property type="entry name" value="PAS"/>
    <property type="match status" value="1"/>
</dbReference>
<keyword evidence="1" id="KW-0129">CBS domain</keyword>
<dbReference type="Gene3D" id="3.10.580.10">
    <property type="entry name" value="CBS-domain"/>
    <property type="match status" value="1"/>
</dbReference>
<dbReference type="CDD" id="cd01948">
    <property type="entry name" value="EAL"/>
    <property type="match status" value="1"/>
</dbReference>
<dbReference type="InterPro" id="IPR000014">
    <property type="entry name" value="PAS"/>
</dbReference>
<dbReference type="NCBIfam" id="TIGR00229">
    <property type="entry name" value="sensory_box"/>
    <property type="match status" value="1"/>
</dbReference>
<sequence length="820" mass="92967">MQGHRFSSQSGGIAQTKRPCVEWKWNIKDSSFELSQEQCEQVFASKLPPMTTNFLMACLSFEDQEQLLAEFAKATRIPKTYSCCIHLDKGKIYFSCFTFQVVERHVISGTLLPLLSFPTSGTIYGTLFKQVFDNPLHGIIVIDSEQNILLCNHYFEKHCRYSNLDLIGRPFRYLDSGKHSDNFYQVMWQQVHELGKWSGTVLIKTGQGHIVPQDLSLQKVTAQERVFYIGYFVDLSNHLYRVADMELGGVELLTHLPTEQQFTQRLAQKWMNSDESSIYLVLAFVPEIPKPEEYELRQSLSEHLSNNEYCHLSGYLGNNYFVVSLECEKRTGPSQVRVIQQAIRTFFSTLNHRAGSKLHDALFKGKVGVSILGHDTNNPRLLVPHAVQAMLEQTGDMKGMITFYNGSIHREAMRRKELEDVAITAIRNEDVEVFYQPIVDTRNWDIAKFEALCRFRDGEGQIMNTQEMVAIAEDLDLVSELDWCVGKKSLQGLEKIHQRFGNTIGITINRSLNTKLGADAVLKSAEDMIRVHASTPDLVTIELTESAYFDSESAQSSLIKNIRMHGVSVAIDDFGTGYSSFTYLSDCNFDLLKIDREFVTDIKVGTHKYHIVRMITDLSHTLDVKVVAEGVETRQELEVLCGIGVDYIQGYFFSKPLPMDCLEQAWGYQERLADFLQRKSSLAGIGILRIAKSYTPTLEPGDTLERARNLLIEPSLRLEHIPILNGEKCIGLVDKECINLQISPTVGTEFETSKDLAAKKRTLNQIMKTDIETLSFHARVGDLPSLLNQKGSPPWIVVDDLGNYLGVVTQQDVLDHFSHH</sequence>
<dbReference type="Pfam" id="PF00563">
    <property type="entry name" value="EAL"/>
    <property type="match status" value="1"/>
</dbReference>
<feature type="domain" description="CBS" evidence="3">
    <location>
        <begin position="767"/>
        <end position="820"/>
    </location>
</feature>
<reference evidence="4" key="1">
    <citation type="submission" date="2022-02" db="EMBL/GenBank/DDBJ databases">
        <title>Vibrio sp. nov., a new bacterium isolated from Bohai sea, China.</title>
        <authorList>
            <person name="Yuan Y."/>
        </authorList>
    </citation>
    <scope>NUCLEOTIDE SEQUENCE</scope>
    <source>
        <strain evidence="4">DBSS07</strain>
    </source>
</reference>
<dbReference type="InterPro" id="IPR050706">
    <property type="entry name" value="Cyclic-di-GMP_PDE-like"/>
</dbReference>
<dbReference type="PROSITE" id="PS50883">
    <property type="entry name" value="EAL"/>
    <property type="match status" value="1"/>
</dbReference>
<keyword evidence="5" id="KW-1185">Reference proteome</keyword>
<feature type="domain" description="EAL" evidence="2">
    <location>
        <begin position="415"/>
        <end position="670"/>
    </location>
</feature>
<dbReference type="SMART" id="SM00052">
    <property type="entry name" value="EAL"/>
    <property type="match status" value="1"/>
</dbReference>
<dbReference type="InterPro" id="IPR001633">
    <property type="entry name" value="EAL_dom"/>
</dbReference>
<dbReference type="Gene3D" id="3.30.450.20">
    <property type="entry name" value="PAS domain"/>
    <property type="match status" value="1"/>
</dbReference>
<dbReference type="InterPro" id="IPR035919">
    <property type="entry name" value="EAL_sf"/>
</dbReference>
<evidence type="ECO:0000259" key="3">
    <source>
        <dbReference type="PROSITE" id="PS51371"/>
    </source>
</evidence>
<evidence type="ECO:0000256" key="1">
    <source>
        <dbReference type="PROSITE-ProRule" id="PRU00703"/>
    </source>
</evidence>
<gene>
    <name evidence="4" type="ORF">MD483_09225</name>
</gene>
<accession>A0A9X3HRK2</accession>
<name>A0A9X3HRK2_9VIBR</name>
<evidence type="ECO:0000313" key="5">
    <source>
        <dbReference type="Proteomes" id="UP001155586"/>
    </source>
</evidence>